<comment type="miscellaneous">
    <text evidence="12">The porphobilinogen subunits are added to the dipyrromethane group.</text>
</comment>
<evidence type="ECO:0000256" key="8">
    <source>
        <dbReference type="ARBA" id="ARBA00023027"/>
    </source>
</evidence>
<dbReference type="GO" id="GO:0005737">
    <property type="term" value="C:cytoplasm"/>
    <property type="evidence" value="ECO:0007669"/>
    <property type="project" value="UniProtKB-UniRule"/>
</dbReference>
<evidence type="ECO:0000256" key="5">
    <source>
        <dbReference type="ARBA" id="ARBA00011245"/>
    </source>
</evidence>
<evidence type="ECO:0000259" key="14">
    <source>
        <dbReference type="Pfam" id="PF03900"/>
    </source>
</evidence>
<dbReference type="AlphaFoldDB" id="A0A1I3DVL3"/>
<dbReference type="Proteomes" id="UP000199287">
    <property type="component" value="Unassembled WGS sequence"/>
</dbReference>
<evidence type="ECO:0000256" key="11">
    <source>
        <dbReference type="ARBA" id="ARBA00048169"/>
    </source>
</evidence>
<dbReference type="Pfam" id="PF01379">
    <property type="entry name" value="Porphobil_deam"/>
    <property type="match status" value="1"/>
</dbReference>
<dbReference type="Gene3D" id="3.30.160.40">
    <property type="entry name" value="Porphobilinogen deaminase, C-terminal domain"/>
    <property type="match status" value="1"/>
</dbReference>
<sequence>MSGYVPMMMRLNKKKCVVIGGGIVAERKVTALLESKADVTVISPKVTETIRKRYEAGSLEWKKRGYLSGDFDKIPFAFIAVGNEEVNKRCRWEANKTNTLLNIADQPDQCDFMLPAVLRQGDLILTVCTSGKSPMLAKKIKQDLIQTYGNAYSVVVDTLGKIRQDAFHQIANQKNRQEVFRKLIYDGAVDEALTLPGQEVENFLMQKYWKLVLSAKEHRGEKDSEIEKKRRKVVKKLIIGSRGSRLALIQAKWVQQQLQEAHRGLEIDIKIIKTKGDIILDRTLDKVGGKGLFVKEIQNALFDGSIDLAVHSMKDVPGESPEGLKMVAIPEREDARDVLVTTDGKSWKELREKPVIGTSSMRRQAQMKALRPDSQIVPIRGNIETRMQKMKDQHMDGILLAAAGLIRSGYFNEKHHFAFSEEEFIPAVGQGALGCEIREDDVETTRIVKVLDDMESRRRVEAERGFLNHLEGDCHVPVGAFAWIEEKKLTILGMVACVETGKRLTAFASGEGNAEALGVKVAEELLEKGAASLLKRK</sequence>
<feature type="domain" description="Porphobilinogen deaminase N-terminal" evidence="13">
    <location>
        <begin position="237"/>
        <end position="444"/>
    </location>
</feature>
<dbReference type="STRING" id="69895.SAMN05192551_104123"/>
<evidence type="ECO:0000256" key="7">
    <source>
        <dbReference type="ARBA" id="ARBA00023002"/>
    </source>
</evidence>
<evidence type="ECO:0000256" key="12">
    <source>
        <dbReference type="HAMAP-Rule" id="MF_00260"/>
    </source>
</evidence>
<dbReference type="SUPFAM" id="SSF51735">
    <property type="entry name" value="NAD(P)-binding Rossmann-fold domains"/>
    <property type="match status" value="1"/>
</dbReference>
<comment type="cofactor">
    <cofactor evidence="12">
        <name>dipyrromethane</name>
        <dbReference type="ChEBI" id="CHEBI:60342"/>
    </cofactor>
    <text evidence="12">Binds 1 dipyrromethane group covalently.</text>
</comment>
<dbReference type="FunFam" id="3.40.190.10:FF:000005">
    <property type="entry name" value="Porphobilinogen deaminase"/>
    <property type="match status" value="1"/>
</dbReference>
<feature type="domain" description="Porphobilinogen deaminase C-terminal" evidence="14">
    <location>
        <begin position="459"/>
        <end position="526"/>
    </location>
</feature>
<dbReference type="PROSITE" id="PS00533">
    <property type="entry name" value="PORPHOBILINOGEN_DEAM"/>
    <property type="match status" value="1"/>
</dbReference>
<comment type="similarity">
    <text evidence="4 12">Belongs to the HMBS family.</text>
</comment>
<evidence type="ECO:0000256" key="9">
    <source>
        <dbReference type="ARBA" id="ARBA00023244"/>
    </source>
</evidence>
<comment type="pathway">
    <text evidence="3">Porphyrin-containing compound metabolism; siroheme biosynthesis; sirohydrochlorin from precorrin-2: step 1/1.</text>
</comment>
<reference evidence="16" key="1">
    <citation type="submission" date="2016-10" db="EMBL/GenBank/DDBJ databases">
        <authorList>
            <person name="Varghese N."/>
            <person name="Submissions S."/>
        </authorList>
    </citation>
    <scope>NUCLEOTIDE SEQUENCE [LARGE SCALE GENOMIC DNA]</scope>
    <source>
        <strain evidence="16">Z-7934</strain>
    </source>
</reference>
<dbReference type="InterPro" id="IPR036803">
    <property type="entry name" value="Porphobilinogen_deaminase_C_sf"/>
</dbReference>
<dbReference type="PANTHER" id="PTHR11557">
    <property type="entry name" value="PORPHOBILINOGEN DEAMINASE"/>
    <property type="match status" value="1"/>
</dbReference>
<evidence type="ECO:0000313" key="16">
    <source>
        <dbReference type="Proteomes" id="UP000199287"/>
    </source>
</evidence>
<dbReference type="RefSeq" id="WP_093371541.1">
    <property type="nucleotide sequence ID" value="NZ_FOQA01000004.1"/>
</dbReference>
<evidence type="ECO:0000313" key="15">
    <source>
        <dbReference type="EMBL" id="SFH90521.1"/>
    </source>
</evidence>
<dbReference type="FunFam" id="3.40.190.10:FF:000004">
    <property type="entry name" value="Porphobilinogen deaminase"/>
    <property type="match status" value="1"/>
</dbReference>
<dbReference type="InterPro" id="IPR006367">
    <property type="entry name" value="Sirohaem_synthase_N"/>
</dbReference>
<proteinExistence type="inferred from homology"/>
<dbReference type="InterPro" id="IPR000860">
    <property type="entry name" value="HemC"/>
</dbReference>
<evidence type="ECO:0000256" key="2">
    <source>
        <dbReference type="ARBA" id="ARBA00004735"/>
    </source>
</evidence>
<evidence type="ECO:0000256" key="6">
    <source>
        <dbReference type="ARBA" id="ARBA00022679"/>
    </source>
</evidence>
<comment type="function">
    <text evidence="1 12">Tetrapolymerization of the monopyrrole PBG into the hydroxymethylbilane pre-uroporphyrinogen in several discrete steps.</text>
</comment>
<dbReference type="InterPro" id="IPR036291">
    <property type="entry name" value="NAD(P)-bd_dom_sf"/>
</dbReference>
<dbReference type="EC" id="2.5.1.61" evidence="12"/>
<name>A0A1I3DVL3_9FIRM</name>
<keyword evidence="6 12" id="KW-0808">Transferase</keyword>
<dbReference type="NCBIfam" id="TIGR00212">
    <property type="entry name" value="hemC"/>
    <property type="match status" value="1"/>
</dbReference>
<dbReference type="InterPro" id="IPR022417">
    <property type="entry name" value="Porphobilin_deaminase_N"/>
</dbReference>
<evidence type="ECO:0000259" key="13">
    <source>
        <dbReference type="Pfam" id="PF01379"/>
    </source>
</evidence>
<comment type="catalytic activity">
    <reaction evidence="10">
        <text>precorrin-2 + NAD(+) = sirohydrochlorin + NADH + 2 H(+)</text>
        <dbReference type="Rhea" id="RHEA:15613"/>
        <dbReference type="ChEBI" id="CHEBI:15378"/>
        <dbReference type="ChEBI" id="CHEBI:57540"/>
        <dbReference type="ChEBI" id="CHEBI:57945"/>
        <dbReference type="ChEBI" id="CHEBI:58351"/>
        <dbReference type="ChEBI" id="CHEBI:58827"/>
        <dbReference type="EC" id="1.3.1.76"/>
    </reaction>
</comment>
<dbReference type="Gene3D" id="1.10.8.610">
    <property type="entry name" value="SirC, precorrin-2 dehydrogenase, C-terminal helical domain-like"/>
    <property type="match status" value="1"/>
</dbReference>
<comment type="catalytic activity">
    <reaction evidence="11 12">
        <text>4 porphobilinogen + H2O = hydroxymethylbilane + 4 NH4(+)</text>
        <dbReference type="Rhea" id="RHEA:13185"/>
        <dbReference type="ChEBI" id="CHEBI:15377"/>
        <dbReference type="ChEBI" id="CHEBI:28938"/>
        <dbReference type="ChEBI" id="CHEBI:57845"/>
        <dbReference type="ChEBI" id="CHEBI:58126"/>
        <dbReference type="EC" id="2.5.1.61"/>
    </reaction>
</comment>
<dbReference type="OrthoDB" id="9810298at2"/>
<dbReference type="GO" id="GO:0019354">
    <property type="term" value="P:siroheme biosynthetic process"/>
    <property type="evidence" value="ECO:0007669"/>
    <property type="project" value="UniProtKB-UniPathway"/>
</dbReference>
<dbReference type="Gene3D" id="3.40.50.720">
    <property type="entry name" value="NAD(P)-binding Rossmann-like Domain"/>
    <property type="match status" value="1"/>
</dbReference>
<keyword evidence="7" id="KW-0560">Oxidoreductase</keyword>
<evidence type="ECO:0000256" key="1">
    <source>
        <dbReference type="ARBA" id="ARBA00002869"/>
    </source>
</evidence>
<dbReference type="SUPFAM" id="SSF53850">
    <property type="entry name" value="Periplasmic binding protein-like II"/>
    <property type="match status" value="1"/>
</dbReference>
<comment type="pathway">
    <text evidence="2">Porphyrin-containing compound metabolism; protoporphyrin-IX biosynthesis; coproporphyrinogen-III from 5-aminolevulinate: step 2/4.</text>
</comment>
<dbReference type="EMBL" id="FOQA01000004">
    <property type="protein sequence ID" value="SFH90521.1"/>
    <property type="molecule type" value="Genomic_DNA"/>
</dbReference>
<protein>
    <recommendedName>
        <fullName evidence="12">Porphobilinogen deaminase</fullName>
        <shortName evidence="12">PBG</shortName>
        <ecNumber evidence="12">2.5.1.61</ecNumber>
    </recommendedName>
    <alternativeName>
        <fullName evidence="12">Hydroxymethylbilane synthase</fullName>
        <shortName evidence="12">HMBS</shortName>
    </alternativeName>
    <alternativeName>
        <fullName evidence="12">Pre-uroporphyrinogen synthase</fullName>
    </alternativeName>
</protein>
<dbReference type="Gene3D" id="3.40.190.10">
    <property type="entry name" value="Periplasmic binding protein-like II"/>
    <property type="match status" value="2"/>
</dbReference>
<keyword evidence="8" id="KW-0520">NAD</keyword>
<dbReference type="InterPro" id="IPR022418">
    <property type="entry name" value="Porphobilinogen_deaminase_C"/>
</dbReference>
<dbReference type="PRINTS" id="PR00151">
    <property type="entry name" value="PORPHBDMNASE"/>
</dbReference>
<dbReference type="GO" id="GO:0004418">
    <property type="term" value="F:hydroxymethylbilane synthase activity"/>
    <property type="evidence" value="ECO:0007669"/>
    <property type="project" value="UniProtKB-UniRule"/>
</dbReference>
<dbReference type="InterPro" id="IPR022419">
    <property type="entry name" value="Porphobilin_deaminase_cofac_BS"/>
</dbReference>
<dbReference type="SUPFAM" id="SSF75615">
    <property type="entry name" value="Siroheme synthase middle domains-like"/>
    <property type="match status" value="1"/>
</dbReference>
<dbReference type="GO" id="GO:0043115">
    <property type="term" value="F:precorrin-2 dehydrogenase activity"/>
    <property type="evidence" value="ECO:0007669"/>
    <property type="project" value="UniProtKB-EC"/>
</dbReference>
<dbReference type="UniPathway" id="UPA00262">
    <property type="reaction ID" value="UER00222"/>
</dbReference>
<dbReference type="SUPFAM" id="SSF54782">
    <property type="entry name" value="Porphobilinogen deaminase (hydroxymethylbilane synthase), C-terminal domain"/>
    <property type="match status" value="1"/>
</dbReference>
<organism evidence="15 16">
    <name type="scientific">Tindallia magadiensis</name>
    <dbReference type="NCBI Taxonomy" id="69895"/>
    <lineage>
        <taxon>Bacteria</taxon>
        <taxon>Bacillati</taxon>
        <taxon>Bacillota</taxon>
        <taxon>Clostridia</taxon>
        <taxon>Peptostreptococcales</taxon>
        <taxon>Tindalliaceae</taxon>
        <taxon>Tindallia</taxon>
    </lineage>
</organism>
<dbReference type="Pfam" id="PF03900">
    <property type="entry name" value="Porphobil_deamC"/>
    <property type="match status" value="1"/>
</dbReference>
<evidence type="ECO:0000256" key="4">
    <source>
        <dbReference type="ARBA" id="ARBA00005638"/>
    </source>
</evidence>
<accession>A0A1I3DVL3</accession>
<feature type="modified residue" description="S-(dipyrrolylmethanemethyl)cysteine" evidence="12">
    <location>
        <position position="474"/>
    </location>
</feature>
<comment type="subunit">
    <text evidence="5 12">Monomer.</text>
</comment>
<dbReference type="InterPro" id="IPR042518">
    <property type="entry name" value="SirC_C"/>
</dbReference>
<keyword evidence="16" id="KW-1185">Reference proteome</keyword>
<evidence type="ECO:0000256" key="3">
    <source>
        <dbReference type="ARBA" id="ARBA00005010"/>
    </source>
</evidence>
<dbReference type="HAMAP" id="MF_00260">
    <property type="entry name" value="Porphobil_deam"/>
    <property type="match status" value="1"/>
</dbReference>
<dbReference type="GO" id="GO:0006782">
    <property type="term" value="P:protoporphyrinogen IX biosynthetic process"/>
    <property type="evidence" value="ECO:0007669"/>
    <property type="project" value="UniProtKB-UniRule"/>
</dbReference>
<keyword evidence="9 12" id="KW-0627">Porphyrin biosynthesis</keyword>
<dbReference type="PANTHER" id="PTHR11557:SF0">
    <property type="entry name" value="PORPHOBILINOGEN DEAMINASE"/>
    <property type="match status" value="1"/>
</dbReference>
<dbReference type="NCBIfam" id="TIGR01470">
    <property type="entry name" value="cysG_Nterm"/>
    <property type="match status" value="1"/>
</dbReference>
<gene>
    <name evidence="12" type="primary">hemC</name>
    <name evidence="15" type="ORF">SAMN05192551_104123</name>
</gene>
<evidence type="ECO:0000256" key="10">
    <source>
        <dbReference type="ARBA" id="ARBA00047561"/>
    </source>
</evidence>
<dbReference type="Pfam" id="PF13241">
    <property type="entry name" value="NAD_binding_7"/>
    <property type="match status" value="1"/>
</dbReference>